<dbReference type="GO" id="GO:0016874">
    <property type="term" value="F:ligase activity"/>
    <property type="evidence" value="ECO:0007669"/>
    <property type="project" value="UniProtKB-KW"/>
</dbReference>
<dbReference type="GO" id="GO:0010106">
    <property type="term" value="P:cellular response to iron ion starvation"/>
    <property type="evidence" value="ECO:0007669"/>
    <property type="project" value="UniProtKB-ARBA"/>
</dbReference>
<dbReference type="Pfam" id="PF00501">
    <property type="entry name" value="AMP-binding"/>
    <property type="match status" value="4"/>
</dbReference>
<dbReference type="FunFam" id="3.40.50.12780:FF:000024">
    <property type="entry name" value="Nonribosomal siderophore peptide synthase SidC"/>
    <property type="match status" value="2"/>
</dbReference>
<comment type="similarity">
    <text evidence="5">Belongs to the NRP synthetase family.</text>
</comment>
<dbReference type="PROSITE" id="PS50075">
    <property type="entry name" value="CARRIER"/>
    <property type="match status" value="4"/>
</dbReference>
<evidence type="ECO:0000259" key="6">
    <source>
        <dbReference type="PROSITE" id="PS50075"/>
    </source>
</evidence>
<accession>A0A9P9J2W8</accession>
<organism evidence="7 8">
    <name type="scientific">Dendryphion nanum</name>
    <dbReference type="NCBI Taxonomy" id="256645"/>
    <lineage>
        <taxon>Eukaryota</taxon>
        <taxon>Fungi</taxon>
        <taxon>Dikarya</taxon>
        <taxon>Ascomycota</taxon>
        <taxon>Pezizomycotina</taxon>
        <taxon>Dothideomycetes</taxon>
        <taxon>Pleosporomycetidae</taxon>
        <taxon>Pleosporales</taxon>
        <taxon>Torulaceae</taxon>
        <taxon>Dendryphion</taxon>
    </lineage>
</organism>
<dbReference type="Gene3D" id="1.10.1200.10">
    <property type="entry name" value="ACP-like"/>
    <property type="match status" value="4"/>
</dbReference>
<dbReference type="SUPFAM" id="SSF47336">
    <property type="entry name" value="ACP-like"/>
    <property type="match status" value="4"/>
</dbReference>
<dbReference type="CDD" id="cd05918">
    <property type="entry name" value="A_NRPS_SidN3_like"/>
    <property type="match status" value="3"/>
</dbReference>
<protein>
    <recommendedName>
        <fullName evidence="6">Carrier domain-containing protein</fullName>
    </recommendedName>
</protein>
<dbReference type="InterPro" id="IPR020806">
    <property type="entry name" value="PKS_PP-bd"/>
</dbReference>
<dbReference type="PANTHER" id="PTHR45527:SF1">
    <property type="entry name" value="FATTY ACID SYNTHASE"/>
    <property type="match status" value="1"/>
</dbReference>
<keyword evidence="3" id="KW-0597">Phosphoprotein</keyword>
<dbReference type="SUPFAM" id="SSF52777">
    <property type="entry name" value="CoA-dependent acyltransferases"/>
    <property type="match status" value="12"/>
</dbReference>
<dbReference type="InterPro" id="IPR020845">
    <property type="entry name" value="AMP-binding_CS"/>
</dbReference>
<dbReference type="PROSITE" id="PS00012">
    <property type="entry name" value="PHOSPHOPANTETHEINE"/>
    <property type="match status" value="4"/>
</dbReference>
<dbReference type="Pfam" id="PF00668">
    <property type="entry name" value="Condensation"/>
    <property type="match status" value="6"/>
</dbReference>
<dbReference type="Gene3D" id="3.30.300.30">
    <property type="match status" value="4"/>
</dbReference>
<dbReference type="Gene3D" id="3.30.559.10">
    <property type="entry name" value="Chloramphenicol acetyltransferase-like domain"/>
    <property type="match status" value="6"/>
</dbReference>
<dbReference type="InterPro" id="IPR010071">
    <property type="entry name" value="AA_adenyl_dom"/>
</dbReference>
<dbReference type="Gene3D" id="3.30.559.30">
    <property type="entry name" value="Nonribosomal peptide synthetase, condensation domain"/>
    <property type="match status" value="6"/>
</dbReference>
<comment type="caution">
    <text evidence="7">The sequence shown here is derived from an EMBL/GenBank/DDBJ whole genome shotgun (WGS) entry which is preliminary data.</text>
</comment>
<dbReference type="InterPro" id="IPR009081">
    <property type="entry name" value="PP-bd_ACP"/>
</dbReference>
<dbReference type="SMART" id="SM00823">
    <property type="entry name" value="PKS_PP"/>
    <property type="match status" value="3"/>
</dbReference>
<gene>
    <name evidence="7" type="ORF">B0J11DRAFT_423738</name>
</gene>
<keyword evidence="2" id="KW-0596">Phosphopantetheine</keyword>
<dbReference type="InterPro" id="IPR042099">
    <property type="entry name" value="ANL_N_sf"/>
</dbReference>
<keyword evidence="4" id="KW-0436">Ligase</keyword>
<dbReference type="CDD" id="cd19542">
    <property type="entry name" value="CT_NRPS-like"/>
    <property type="match status" value="1"/>
</dbReference>
<evidence type="ECO:0000256" key="2">
    <source>
        <dbReference type="ARBA" id="ARBA00022450"/>
    </source>
</evidence>
<dbReference type="GO" id="GO:0005737">
    <property type="term" value="C:cytoplasm"/>
    <property type="evidence" value="ECO:0007669"/>
    <property type="project" value="TreeGrafter"/>
</dbReference>
<dbReference type="FunFam" id="3.40.50.980:FF:000001">
    <property type="entry name" value="Non-ribosomal peptide synthetase"/>
    <property type="match status" value="2"/>
</dbReference>
<dbReference type="EMBL" id="JAGMWT010000001">
    <property type="protein sequence ID" value="KAH7139354.1"/>
    <property type="molecule type" value="Genomic_DNA"/>
</dbReference>
<name>A0A9P9J2W8_9PLEO</name>
<dbReference type="PANTHER" id="PTHR45527">
    <property type="entry name" value="NONRIBOSOMAL PEPTIDE SYNTHETASE"/>
    <property type="match status" value="1"/>
</dbReference>
<evidence type="ECO:0000313" key="8">
    <source>
        <dbReference type="Proteomes" id="UP000700596"/>
    </source>
</evidence>
<dbReference type="PROSITE" id="PS00455">
    <property type="entry name" value="AMP_BINDING"/>
    <property type="match status" value="1"/>
</dbReference>
<dbReference type="InterPro" id="IPR000873">
    <property type="entry name" value="AMP-dep_synth/lig_dom"/>
</dbReference>
<dbReference type="InterPro" id="IPR006162">
    <property type="entry name" value="Ppantetheine_attach_site"/>
</dbReference>
<evidence type="ECO:0000256" key="4">
    <source>
        <dbReference type="ARBA" id="ARBA00022598"/>
    </source>
</evidence>
<dbReference type="Gene3D" id="3.40.50.12780">
    <property type="entry name" value="N-terminal domain of ligase-like"/>
    <property type="match status" value="4"/>
</dbReference>
<sequence>MLHEPIPELSILNKKPALLDGPRLLHQLVAKNQTTTSVAIDFLENASRRSISYDALHTLSDALARRITDTLSKLENVSDIVPVLLPQSPELYITLLAVLKAGKAFCPIGLDTPHERLRFILDDVAADLLITDSVRASTIQEDGHVHLLLVDEEQTPCHAIQITEVPRVDASNLAYVLYTSGSTGLPKAVSVSHRAVTQSLLAHQRHIPIFSRFLQFATPTFDVSIFEIFFPLIRGCTLVGCNRGQLLEDLPGVIRAMEVDAAELTPTVVSALLQGRESVPGLKLLLTIGEMLTKQVIDAFGGNADRPSMLWGMYGPTEAAIHCTLQPAFQVDSPVGNIGILLDTVSAFIAVPVDESKSSTDLIILPSGEVGELVLGGPQIANEYLNRPELNATAFLHHPEFGYLYRTGDKARITQDRSLECFGRIKSGQVKLRGQRVELGEIEQVIAKVKGCQAVTTIIINDNLVAFCAVGDCELKREVISKACLRWLPSHMIPTEIIFVSRMPQLPSGKVDKNHLEEQYLQQCKDENQLQPEPNSQSTNTTGAPILRILELVLKRHISTKTKLQYAGLDSLRAIRVSSLLRKAGYNIGATDVLSASTAEELALTCWSQNSNHPARRHGFNGFRKPILRLPELSYRQSSVADIIPCTPLQQAMLAETVVRPSSYCNWIEVELHEPHTFSEIRTCIQRLAHATEILRSGFCITSMSNSFSGSSFAQIIWKQLDASQITEVTSFSKRYSLGSVNSLLRPLAIQVHANLHRPRILFQIHHALYDGWSFELLLRDFADLMSGKTLTTRPQYRDVVEYHTFMDTDKSKAASLEYWTNLLTDFQPTKLPNFNGQVVSNTTLSRVAVKSSINAHTLFNRANDLAINPQVFYQAALAYIIGLYSGISDVTFGTVTSGRTIPITHIEEIIGPCIATLPLRINLSGNSTIRQLLNTIHGSNRSMLQHCSLPLRDIMRLCGRQSGGRIFDTLFVWQQSLNSKETNIPLPQIMDSADELEFGLTLEFEPRGKDILSKVTYDPSFIPPSQIGHLLSQIDEVVEHFIHNLDANVDDIARCFSRETLSIANPAPIQESIIYGPSHTVEKWASSHPERNAVVLGTTINGKMVPQQTLTYASLNNRANQLAHALIAYNLQEDEIVCVLLDKSIDLYVSILAVLKTGHGYLPIIPESPHERTSRILADSKVTLCISTSSTSQRLHLENSCKVLNVDAFDYAEYSSENPGIEYNGSRLAYAVFTSGSTGTPKGVLVTQDNLMSNIMTLHGIYPTSPESRMLQSCSQAFDVSVFEIFFTWYSGMCLCAATKDELYDNLEESIVRLGITHLSMTPTVASLVNPVNVPNVQFLVTAGEALNEHVRRQWMGKGLYQGYGPSETTNICTVRASVCAEDLINNIGQPFSNTSAFVLAPNSDHIVPRGAIGELCFGGAQVFRGYLNMPELNAQKILVHSEFGRIYRSGDMGMLLPDNSILFVGRSDDQVKIRGQRVELGEITSKVLDNVTVDDCVTLLFHEDDTSSRIITFWVPSGAPQEKFAALSSNEFVVPTLHIFEALMSALPSYMIPTHLIPISRIPLTPQTKIDQRLLFATYKNLPNHYLESITYDPSPKNDEKIVSDTENTMAETVSKILRISQKDISRHSPLFSLGLDSISAIHLAHALRDRGFGNISVSTILRHPTIAQLCSRQNMGSVPEQASVKPQSDLSRTFSSQFTSHTQSLFEKRNIRVEKILPCTPLQAAMLSSSDSMGDSSYCNTTVFKINGNLKWIQDCWSRMFERHEILRTAFIPTDDPRYAFAQVVIEYAPPTWDLLDPNDMIEGYVQKTIPELLSLQQPPLRLATRKMGDSIQVIFCCHHALYDGTAVTVLLSEIEDLYHERKLLPAMSYESYLKHIVDIDLSAADEFWENHLRGMEPTIFPNLTSKTSDNAPSTSSMVRKLQIPLSVATKFSQSLSTSLLPTLQAAWVKILHFYIGEGDVCFGNVVSGRSIPEPNINRLVAPCFNTVPVRVDFDFGNTNADLVKNLHTINVESSPYQLTPLRRIQGRNRNEAGRLFDTLFILQQPSTQLDESIWTIEQDFGSMDLPIVCELSPDTSADCLTMTLHYQTSTLSELDSRYVVESFDCALQSIVKFSPSAARDTVGFPDTLLAMRNLNFTRFDELENQLLHSSFENNAEQCPDRIALEYIHTGGRISTWSFKELNEAANQIANALIEFDIALDDVIPVVIPKRPEFYASILGILKAGAAFTPIHPDLPVARKKFMLTELQPKVILCVGRDDTDWCDGVQILNVTTTKGYSTKNPCIPGLVPTNMAYNLYTSGTTGVPKAVSVDHRSPMHTIKASKELIPWSKDSRLLQYAAISFDMCYYDCFLAWSFGFTLCASDQDNMINNLASVIVSLNVDLLDLTPSVAVSISRVEVPCVKWLFCIGESMSTSVVKEWEGACVNSYGPTEAAFCTTIFPVQKNTKVSVIGKPFPTTSFAVFPRTGERALPVFGVGELLIGGAQLARGYYGKSQLTMEKFVQRNGQRFYKSGDIVRMLGNGNFEFVGRVDDQVKIRGLRVELGEINHVLQHCDERIASVSTQIFKKDDSSKDQLSAFVATSRYLNSEEQQELKIKAREMASKTLPAYMVPQFVIIIDKIPRSTAGKVDRKVLMEAFRQSSDVNSELGLGTGLEMEHKWTETEHIIREQFARLSHTSVEDITPKTSIYQLGLDSISAVQIAAGLRKQNITVIAADVLKHTTCVDLALHIERATHFPPEKTRGFDFASFEAKHRPRILEQHDIEDQQIETIRPCTPLQQGMLSQFVTSDGAVYFNYIQLRLCEDIKLRRLKEAWNCTMKKFQMLRTGFFHTENVTQSWAMVHLTAVTTSLPWEDETEESDPEPAQDWLEQSQNRALKCLHKPLWRVRLTTVGDQKYLDLAMFHALFDAASLQIMLDNVASEYYGATNNDADPLEPALATILQQSHADDGEREAFWRDLGRISTPTRFPNLAPLQYTPKPFKVVTRLSSDTLQSIEAGCRTSNTSLQVAGIASWASIISAYTGENTVTLGVVLSGRNDDATSSVAFPCITTVPYVVYVDDDKKKMLHNIMLLNANIQTHQFTPLQEIHKLMGNSSESLFDSIFAFQKLQVHDTQNHPWSVVDEKASTEYPISIELEPKHGRLEFRLTILPHVVPEEHAVLILDQLDYLFHQIVFSESPSVGVSTIEPTLLSVTPPKEPILPSNISLLHEFVEDSACKYPDSIAFEFATSIQALGYTSSAWTYAELDAEGNKIAHLLQSHGVKQGDLVGVCFNKCPEASFAILGILKAGCAFVALDPGAPTTRRAFIIKDSGAEIVLTMKNESRDLEDAVDIQILNLDEIDSQGLATEKPSLLHQINPQDRSYCLYTSGTTGTPKGCELTHENAVQALLAFQRLFSGHWNKESRWLQFASFHFDVSVLEQYWSWSVGITVVSAPRDLLFEDLAAAIKCLDITHIDLTPSLARLVHPDEVPSLCKGVFITGGESLKQEILDVWGPKGVIYNGYGPTEATIGVTMYPRVPANGKPSNIGPQFDNVGSYVLKPGTDIPVLRGGVGELCVSGKLVGKGYLNRDELTTERFPFIASFGERVYRTGDLVRILHDGSFDFLGRADDQVKLRGQRLEIGEINSVIRKTSSEISDVATLVLRHPKQQKEQLVSFVVTKLKRQNKQEIVFDNEGHLSRAKEMCQETLPGYMVPTYFIALSGMPLSANNKVDTRALKNIYDTCDVQQLSIGSSRPSDGEWTKNELCVRDVLSDMFSLNSKDIKRISSIFELGLDSISVISFARALKKAGFPQTSASLIMRNTSIIGLGKALSNIQSSANDRGSVIAAQQIITAIQHRHRRNVAKMLAIGTSEIETIAPCTPLQQGMIARSLESDQGLYFNEFRFRLGAKVDKERLFAVWKEAFFSTQILRTVFCDSDDGYIQAVVRWGELPHQNHTIPEGEPIHDFLDNLKKQWREVNQTLLLRPFQIQYVSHGSQNILVVQIFHALYDGISAQLLFERIWDGYNDTLTGNNGPHFHDVLPYGPLCIVAGAKDFWQNQLSGNTFFPILPLTNTPGESSIGIMREIPDLHAYENIRRKLNVTHQAIAQACWSTVLRKHAQGPVTMGMVVSGRSINFDGADRVMGPLFNTIPYHYRHQAGTSWTDAIKRAHDFNAAAHTYQHTPLRDIMKWQNRSPSKPLFDNLFVYQIGDNEECIKNQHWRLEEVGAEADYPIAFEVEQRNNGSLLVTLVSQGHIADEKSADLLLDEFEAALRMVMEDPNALVGLDTVDGIGKEDELPAKETSKTSKSNNDVLDFEWTHNAISIREEIVRLTDAGNEDISPSTSIFELGLDSIDAIKLSSKLKKRGIDLPVSAIMRGLTIANMTENVRTGVKIESQASSDVNFELNKKELGNYLTHSLPELDNIEQILPLTPLQEGMVADMIASDYTRYYNHDVMKLAPDTDLEQLRKALKRVVENSPILRTSFIEIDDPEVDSSFAQIVHREAHEFVQHYEVHDEPDFPKFFDQAREEARSSSWRKAPFHVQFVETLKNKYLVLSIAHALYDGFSLGLLHSDIYHAYINQYTPRGNYEPALREILTGLGTDASAFWKDYLSNAKSTCFSRRSATHDTETVHRQERFSTHTVRDIQEFSKKNNITLQTLGQTAFAVVLAYYARSLDVAFGSVLSGRDDDSVSKLMFPTMNTVAIRTILHGKRQELLRYVQENFVQVKQYQHFPLRRAQALAGTQGSLFESLFIYQKRMEPTEDTATKLYTSVEGMSEVEYPVCVEMEAVGGQTVWRCAVKEEVFDRLGAKRLLERLDQVLGTIIEDSNAPVIEFTPEGTSVCGLPAFENHSYSRGAEILLNGELSLNDTESATMNAIREVLSLVSKIPKEEIDDGMTIYHIGLDSISAIKVSSLLRKQSIILSVGEMLKAGTLKKMAIQADQRTTSIPKRVENTKEAFKHSLAHINTNALLQKYEINQEDVEQILPASAGQIYMLSMWIKSRGALLYPEFTYLLDGPVSFDTIKKAWQDLSSVNPILRTRFFATDDERIPFIQVALRQHTPNVVEVTWLKEEEPENINKNVGTANPGMAHLFVSSLPTGWALRLKIHHALYDGVSLPLLMQQFQELCNGITCSPPTATFEEFLVSEINDTALKTRETFWMTYLRDIEQRHIPQPHSAPTSKVEVFKPRMIQSTKVIEASARKHGISPQSLFLAAYSKIYATFVNTPDTSSIVIGLYLAKRSHPTLDLSSSAIPTVNLVPLHIASPLVTDIWTIAAQIQRDIQEISNPTNSAVGLWEIEKWTGVTIDTFVNFLTLPDTNSESSTPRLEIGMVSTARWEEDVCRMTEIEQGGLEVPDELVDEQVRASYLYAIDVEATMRNGALDVGIFAPGEMVDLEQAERMVGDLRKELEALEA</sequence>
<dbReference type="Proteomes" id="UP000700596">
    <property type="component" value="Unassembled WGS sequence"/>
</dbReference>
<dbReference type="InterPro" id="IPR001242">
    <property type="entry name" value="Condensation_dom"/>
</dbReference>
<dbReference type="FunFam" id="3.30.300.30:FF:000015">
    <property type="entry name" value="Nonribosomal peptide synthase SidD"/>
    <property type="match status" value="2"/>
</dbReference>
<evidence type="ECO:0000256" key="3">
    <source>
        <dbReference type="ARBA" id="ARBA00022553"/>
    </source>
</evidence>
<dbReference type="NCBIfam" id="TIGR01733">
    <property type="entry name" value="AA-adenyl-dom"/>
    <property type="match status" value="3"/>
</dbReference>
<feature type="domain" description="Carrier" evidence="6">
    <location>
        <begin position="2659"/>
        <end position="2735"/>
    </location>
</feature>
<dbReference type="InterPro" id="IPR036736">
    <property type="entry name" value="ACP-like_sf"/>
</dbReference>
<feature type="domain" description="Carrier" evidence="6">
    <location>
        <begin position="1603"/>
        <end position="1680"/>
    </location>
</feature>
<dbReference type="InterPro" id="IPR023213">
    <property type="entry name" value="CAT-like_dom_sf"/>
</dbReference>
<reference evidence="7" key="1">
    <citation type="journal article" date="2021" name="Nat. Commun.">
        <title>Genetic determinants of endophytism in the Arabidopsis root mycobiome.</title>
        <authorList>
            <person name="Mesny F."/>
            <person name="Miyauchi S."/>
            <person name="Thiergart T."/>
            <person name="Pickel B."/>
            <person name="Atanasova L."/>
            <person name="Karlsson M."/>
            <person name="Huettel B."/>
            <person name="Barry K.W."/>
            <person name="Haridas S."/>
            <person name="Chen C."/>
            <person name="Bauer D."/>
            <person name="Andreopoulos W."/>
            <person name="Pangilinan J."/>
            <person name="LaButti K."/>
            <person name="Riley R."/>
            <person name="Lipzen A."/>
            <person name="Clum A."/>
            <person name="Drula E."/>
            <person name="Henrissat B."/>
            <person name="Kohler A."/>
            <person name="Grigoriev I.V."/>
            <person name="Martin F.M."/>
            <person name="Hacquard S."/>
        </authorList>
    </citation>
    <scope>NUCLEOTIDE SEQUENCE</scope>
    <source>
        <strain evidence="7">MPI-CAGE-CH-0243</strain>
    </source>
</reference>
<dbReference type="FunFam" id="3.30.300.30:FF:000033">
    <property type="entry name" value="Nonribosomal siderophore peptide synthase SidC"/>
    <property type="match status" value="1"/>
</dbReference>
<comment type="pathway">
    <text evidence="1">Siderophore biosynthesis.</text>
</comment>
<dbReference type="OrthoDB" id="416786at2759"/>
<dbReference type="InterPro" id="IPR045851">
    <property type="entry name" value="AMP-bd_C_sf"/>
</dbReference>
<dbReference type="NCBIfam" id="NF003417">
    <property type="entry name" value="PRK04813.1"/>
    <property type="match status" value="4"/>
</dbReference>
<feature type="domain" description="Carrier" evidence="6">
    <location>
        <begin position="4292"/>
        <end position="4368"/>
    </location>
</feature>
<dbReference type="GO" id="GO:0043041">
    <property type="term" value="P:amino acid activation for nonribosomal peptide biosynthetic process"/>
    <property type="evidence" value="ECO:0007669"/>
    <property type="project" value="TreeGrafter"/>
</dbReference>
<keyword evidence="8" id="KW-1185">Reference proteome</keyword>
<evidence type="ECO:0000256" key="1">
    <source>
        <dbReference type="ARBA" id="ARBA00004924"/>
    </source>
</evidence>
<evidence type="ECO:0000256" key="5">
    <source>
        <dbReference type="ARBA" id="ARBA00029454"/>
    </source>
</evidence>
<feature type="domain" description="Carrier" evidence="6">
    <location>
        <begin position="4848"/>
        <end position="4921"/>
    </location>
</feature>
<dbReference type="Pfam" id="PF00550">
    <property type="entry name" value="PP-binding"/>
    <property type="match status" value="4"/>
</dbReference>
<proteinExistence type="inferred from homology"/>
<dbReference type="SUPFAM" id="SSF56801">
    <property type="entry name" value="Acetyl-CoA synthetase-like"/>
    <property type="match status" value="4"/>
</dbReference>
<dbReference type="GO" id="GO:0031177">
    <property type="term" value="F:phosphopantetheine binding"/>
    <property type="evidence" value="ECO:0007669"/>
    <property type="project" value="InterPro"/>
</dbReference>
<dbReference type="GO" id="GO:0031169">
    <property type="term" value="P:ferrichrome biosynthetic process"/>
    <property type="evidence" value="ECO:0007669"/>
    <property type="project" value="UniProtKB-ARBA"/>
</dbReference>
<evidence type="ECO:0000313" key="7">
    <source>
        <dbReference type="EMBL" id="KAH7139354.1"/>
    </source>
</evidence>